<dbReference type="Gene3D" id="3.30.70.270">
    <property type="match status" value="1"/>
</dbReference>
<dbReference type="SUPFAM" id="SSF55073">
    <property type="entry name" value="Nucleotide cyclase"/>
    <property type="match status" value="1"/>
</dbReference>
<dbReference type="InterPro" id="IPR006189">
    <property type="entry name" value="CHASE_dom"/>
</dbReference>
<dbReference type="Gene3D" id="3.30.450.350">
    <property type="entry name" value="CHASE domain"/>
    <property type="match status" value="1"/>
</dbReference>
<dbReference type="PATRIC" id="fig|80852.17.peg.3021"/>
<proteinExistence type="predicted"/>
<dbReference type="KEGG" id="awd:AWOD_II_0267"/>
<dbReference type="AlphaFoldDB" id="A0A090I637"/>
<protein>
    <submittedName>
        <fullName evidence="9">Putative membrane associated regulator, GGDEF family protein</fullName>
    </submittedName>
</protein>
<feature type="domain" description="CHASE" evidence="7">
    <location>
        <begin position="111"/>
        <end position="248"/>
    </location>
</feature>
<keyword evidence="4 6" id="KW-1133">Transmembrane helix</keyword>
<keyword evidence="3 6" id="KW-0812">Transmembrane</keyword>
<dbReference type="InterPro" id="IPR000160">
    <property type="entry name" value="GGDEF_dom"/>
</dbReference>
<keyword evidence="5 6" id="KW-0472">Membrane</keyword>
<dbReference type="PROSITE" id="PS50887">
    <property type="entry name" value="GGDEF"/>
    <property type="match status" value="1"/>
</dbReference>
<accession>A0A090I637</accession>
<dbReference type="Proteomes" id="UP000032427">
    <property type="component" value="Chromosome 2"/>
</dbReference>
<dbReference type="EMBL" id="LN554847">
    <property type="protein sequence ID" value="CED56916.1"/>
    <property type="molecule type" value="Genomic_DNA"/>
</dbReference>
<dbReference type="STRING" id="80852.AWOD_II_0267"/>
<name>A0A090I637_9GAMM</name>
<comment type="cofactor">
    <cofactor evidence="1">
        <name>Mg(2+)</name>
        <dbReference type="ChEBI" id="CHEBI:18420"/>
    </cofactor>
</comment>
<evidence type="ECO:0000256" key="4">
    <source>
        <dbReference type="ARBA" id="ARBA00022989"/>
    </source>
</evidence>
<sequence length="456" mass="52074">MRVKLFLTKKSTIVAILGFCILAIFLIVENLHLRHKEFLQNQLNTQSKAELGAVRSNLESAIHSDIYYANSLATLLTVNPNATLKQWALIAEELYRDSRHIRHLAIAPNDVIRYVYPFKGNEKALGLDFRTLPVQWLTLKKARQMKSIFVAGPVDLVQGGRAFIARMPIFSDPPLNQEYWGSVSIVINSDALFTNTGIFKLASDYPVAMRGKDSKGSDGDVFLGEKRIFNNPIIIENVALPYGSWQIAIKQINITEVYSWYRVYVMRLVGYTFFTVMLLSIIIMFRLYVVAMNRCFEDELTKLPNRRYFMYTLNVNFSKGKKDGKKFVLLNLDLDKFKDINDTYGHIAGDVVLKEVANRVSKVLRSNDVVARIGGDEYVILLPRIHEIKDIHKVIDKIRSSIGDEPITFENHLITVKTSIGYSRFDSKMNSVDELLHKADRSMYSDKQGHMGSILM</sequence>
<dbReference type="InterPro" id="IPR029787">
    <property type="entry name" value="Nucleotide_cyclase"/>
</dbReference>
<dbReference type="NCBIfam" id="TIGR00254">
    <property type="entry name" value="GGDEF"/>
    <property type="match status" value="1"/>
</dbReference>
<organism evidence="9 10">
    <name type="scientific">Aliivibrio wodanis</name>
    <dbReference type="NCBI Taxonomy" id="80852"/>
    <lineage>
        <taxon>Bacteria</taxon>
        <taxon>Pseudomonadati</taxon>
        <taxon>Pseudomonadota</taxon>
        <taxon>Gammaproteobacteria</taxon>
        <taxon>Vibrionales</taxon>
        <taxon>Vibrionaceae</taxon>
        <taxon>Aliivibrio</taxon>
    </lineage>
</organism>
<dbReference type="InterPro" id="IPR042240">
    <property type="entry name" value="CHASE_sf"/>
</dbReference>
<evidence type="ECO:0000256" key="3">
    <source>
        <dbReference type="ARBA" id="ARBA00022692"/>
    </source>
</evidence>
<feature type="transmembrane region" description="Helical" evidence="6">
    <location>
        <begin position="268"/>
        <end position="289"/>
    </location>
</feature>
<evidence type="ECO:0000256" key="6">
    <source>
        <dbReference type="SAM" id="Phobius"/>
    </source>
</evidence>
<dbReference type="PANTHER" id="PTHR46663">
    <property type="entry name" value="DIGUANYLATE CYCLASE DGCT-RELATED"/>
    <property type="match status" value="1"/>
</dbReference>
<dbReference type="CDD" id="cd01949">
    <property type="entry name" value="GGDEF"/>
    <property type="match status" value="1"/>
</dbReference>
<dbReference type="GO" id="GO:0003824">
    <property type="term" value="F:catalytic activity"/>
    <property type="evidence" value="ECO:0007669"/>
    <property type="project" value="UniProtKB-ARBA"/>
</dbReference>
<evidence type="ECO:0000256" key="1">
    <source>
        <dbReference type="ARBA" id="ARBA00001946"/>
    </source>
</evidence>
<evidence type="ECO:0000256" key="5">
    <source>
        <dbReference type="ARBA" id="ARBA00023136"/>
    </source>
</evidence>
<evidence type="ECO:0000259" key="8">
    <source>
        <dbReference type="PROSITE" id="PS50887"/>
    </source>
</evidence>
<dbReference type="InterPro" id="IPR043128">
    <property type="entry name" value="Rev_trsase/Diguanyl_cyclase"/>
</dbReference>
<dbReference type="InterPro" id="IPR052163">
    <property type="entry name" value="DGC-Regulatory_Protein"/>
</dbReference>
<dbReference type="HOGENOM" id="CLU_021245_1_0_6"/>
<dbReference type="Pfam" id="PF00990">
    <property type="entry name" value="GGDEF"/>
    <property type="match status" value="1"/>
</dbReference>
<dbReference type="SMART" id="SM00267">
    <property type="entry name" value="GGDEF"/>
    <property type="match status" value="1"/>
</dbReference>
<evidence type="ECO:0000313" key="10">
    <source>
        <dbReference type="Proteomes" id="UP000032427"/>
    </source>
</evidence>
<feature type="transmembrane region" description="Helical" evidence="6">
    <location>
        <begin position="12"/>
        <end position="33"/>
    </location>
</feature>
<evidence type="ECO:0000256" key="2">
    <source>
        <dbReference type="ARBA" id="ARBA00004370"/>
    </source>
</evidence>
<gene>
    <name evidence="9" type="ORF">AWOD_II_0267</name>
</gene>
<comment type="subcellular location">
    <subcellularLocation>
        <location evidence="2">Membrane</location>
    </subcellularLocation>
</comment>
<dbReference type="GO" id="GO:0016020">
    <property type="term" value="C:membrane"/>
    <property type="evidence" value="ECO:0007669"/>
    <property type="project" value="UniProtKB-SubCell"/>
</dbReference>
<dbReference type="GO" id="GO:0007165">
    <property type="term" value="P:signal transduction"/>
    <property type="evidence" value="ECO:0007669"/>
    <property type="project" value="UniProtKB-ARBA"/>
</dbReference>
<dbReference type="OrthoDB" id="9812260at2"/>
<dbReference type="GeneID" id="28542513"/>
<feature type="domain" description="GGDEF" evidence="8">
    <location>
        <begin position="325"/>
        <end position="456"/>
    </location>
</feature>
<evidence type="ECO:0000313" key="9">
    <source>
        <dbReference type="EMBL" id="CED56916.1"/>
    </source>
</evidence>
<keyword evidence="10" id="KW-1185">Reference proteome</keyword>
<reference evidence="10" key="1">
    <citation type="submission" date="2014-09" db="EMBL/GenBank/DDBJ databases">
        <authorList>
            <person name="Hjerde E."/>
        </authorList>
    </citation>
    <scope>NUCLEOTIDE SEQUENCE [LARGE SCALE GENOMIC DNA]</scope>
    <source>
        <strain evidence="10">06/09/139</strain>
    </source>
</reference>
<dbReference type="PROSITE" id="PS50839">
    <property type="entry name" value="CHASE"/>
    <property type="match status" value="1"/>
</dbReference>
<dbReference type="SMART" id="SM01079">
    <property type="entry name" value="CHASE"/>
    <property type="match status" value="1"/>
</dbReference>
<dbReference type="FunFam" id="3.30.70.270:FF:000001">
    <property type="entry name" value="Diguanylate cyclase domain protein"/>
    <property type="match status" value="1"/>
</dbReference>
<dbReference type="PANTHER" id="PTHR46663:SF2">
    <property type="entry name" value="GGDEF DOMAIN-CONTAINING PROTEIN"/>
    <property type="match status" value="1"/>
</dbReference>
<evidence type="ECO:0000259" key="7">
    <source>
        <dbReference type="PROSITE" id="PS50839"/>
    </source>
</evidence>
<dbReference type="Pfam" id="PF03924">
    <property type="entry name" value="CHASE"/>
    <property type="match status" value="1"/>
</dbReference>